<dbReference type="SUPFAM" id="SSF51905">
    <property type="entry name" value="FAD/NAD(P)-binding domain"/>
    <property type="match status" value="1"/>
</dbReference>
<feature type="binding site" evidence="5">
    <location>
        <begin position="142"/>
        <end position="144"/>
    </location>
    <ligand>
        <name>FAD</name>
        <dbReference type="ChEBI" id="CHEBI:57692"/>
    </ligand>
</feature>
<feature type="domain" description="FAD/NAD(P)-binding" evidence="8">
    <location>
        <begin position="7"/>
        <end position="328"/>
    </location>
</feature>
<dbReference type="InterPro" id="IPR023753">
    <property type="entry name" value="FAD/NAD-binding_dom"/>
</dbReference>
<dbReference type="PANTHER" id="PTHR43014">
    <property type="entry name" value="MERCURIC REDUCTASE"/>
    <property type="match status" value="1"/>
</dbReference>
<keyword evidence="2" id="KW-0285">Flavoprotein</keyword>
<evidence type="ECO:0000256" key="4">
    <source>
        <dbReference type="PIRSR" id="PIRSR000350-2"/>
    </source>
</evidence>
<dbReference type="PRINTS" id="PR00368">
    <property type="entry name" value="FADPNR"/>
</dbReference>
<feature type="binding site" evidence="5">
    <location>
        <begin position="179"/>
        <end position="186"/>
    </location>
    <ligand>
        <name>NAD(+)</name>
        <dbReference type="ChEBI" id="CHEBI:57540"/>
    </ligand>
</feature>
<evidence type="ECO:0000259" key="8">
    <source>
        <dbReference type="Pfam" id="PF07992"/>
    </source>
</evidence>
<dbReference type="GO" id="GO:0050660">
    <property type="term" value="F:flavin adenine dinucleotide binding"/>
    <property type="evidence" value="ECO:0007669"/>
    <property type="project" value="TreeGrafter"/>
</dbReference>
<feature type="domain" description="Pyridine nucleotide-disulphide oxidoreductase dimerisation" evidence="7">
    <location>
        <begin position="351"/>
        <end position="460"/>
    </location>
</feature>
<comment type="similarity">
    <text evidence="1">Belongs to the class-I pyridine nucleotide-disulfide oxidoreductase family.</text>
</comment>
<dbReference type="EC" id="1.8.1.4" evidence="9"/>
<dbReference type="PIRSF" id="PIRSF000350">
    <property type="entry name" value="Mercury_reductase_MerA"/>
    <property type="match status" value="1"/>
</dbReference>
<accession>A0A090QRN1</accession>
<comment type="cofactor">
    <cofactor evidence="5">
        <name>FAD</name>
        <dbReference type="ChEBI" id="CHEBI:57692"/>
    </cofactor>
    <text evidence="5">Binds 1 FAD per subunit.</text>
</comment>
<protein>
    <submittedName>
        <fullName evidence="9">Dihydrolipoamide dehydrogenase</fullName>
        <ecNumber evidence="9">1.8.1.4</ecNumber>
    </submittedName>
</protein>
<name>A0A090QRN1_9GAMM</name>
<feature type="disulfide bond" description="Redox-active" evidence="6">
    <location>
        <begin position="43"/>
        <end position="48"/>
    </location>
</feature>
<dbReference type="Pfam" id="PF07992">
    <property type="entry name" value="Pyr_redox_2"/>
    <property type="match status" value="1"/>
</dbReference>
<comment type="caution">
    <text evidence="9">The sequence shown here is derived from an EMBL/GenBank/DDBJ whole genome shotgun (WGS) entry which is preliminary data.</text>
</comment>
<dbReference type="SUPFAM" id="SSF55424">
    <property type="entry name" value="FAD/NAD-linked reductases, dimerisation (C-terminal) domain"/>
    <property type="match status" value="1"/>
</dbReference>
<dbReference type="Gene3D" id="3.30.390.30">
    <property type="match status" value="1"/>
</dbReference>
<dbReference type="FunFam" id="3.30.390.30:FF:000012">
    <property type="entry name" value="Putative dihydrolipoamide dehydrogenase"/>
    <property type="match status" value="1"/>
</dbReference>
<evidence type="ECO:0000256" key="5">
    <source>
        <dbReference type="PIRSR" id="PIRSR000350-3"/>
    </source>
</evidence>
<dbReference type="AlphaFoldDB" id="A0A090QRN1"/>
<dbReference type="InterPro" id="IPR036324">
    <property type="entry name" value="Mn/Fe_SOD_N_sf"/>
</dbReference>
<dbReference type="Proteomes" id="UP000029227">
    <property type="component" value="Unassembled WGS sequence"/>
</dbReference>
<feature type="binding site" evidence="5">
    <location>
        <position position="52"/>
    </location>
    <ligand>
        <name>FAD</name>
        <dbReference type="ChEBI" id="CHEBI:57692"/>
    </ligand>
</feature>
<sequence length="485" mass="52797">MKSVNVDVAVIGGGTAGLGAYRAAKAHTDSVVMIEGGPYGTTCARVGCMPSKLLIAAAESVHNIEKAPGFGIHPQGDIVINGREVMDRVKRERDRFVGFVLEGVDEIPAEDKLSGYAAFLDDNTLQIDDHTIVHAKRIVIATGSRPAYPAVWDELGDRLIINDDVFNWDDLPQSVAVFGPGVIGLELGQALHRLGVNVKLFGVGGQVGPLTDPTIMAYADKAFKDEFYLDADVKVESMKRIEGEDKVEIQFINHDGELETFIVDYVLAATGRRPNVDKLGIENTTLTLDQRGVPVADHFTLQTSVPSIFIAGDASNQLPLLHEAADQARIAGDNAGRFPDIRAGLRRSKISAVFSDPQIAMVGETYREITQRLGTCGCFETGEVSFENQGRSRVMLRNKGMLHVYGEHGTGRFLGAEMMGPNAEHLAHLLSWAHQNKMTIAEMLDMPFYHPVIEEGVRTALRDLNAKLRLGPDMIKHCLDCGPGC</sequence>
<dbReference type="PRINTS" id="PR00411">
    <property type="entry name" value="PNDRDTASEI"/>
</dbReference>
<dbReference type="InterPro" id="IPR004099">
    <property type="entry name" value="Pyr_nucl-diS_OxRdtase_dimer"/>
</dbReference>
<evidence type="ECO:0000313" key="9">
    <source>
        <dbReference type="EMBL" id="GAL05845.1"/>
    </source>
</evidence>
<feature type="binding site" evidence="5">
    <location>
        <position position="313"/>
    </location>
    <ligand>
        <name>FAD</name>
        <dbReference type="ChEBI" id="CHEBI:57692"/>
    </ligand>
</feature>
<gene>
    <name evidence="9" type="ORF">JCM19237_4918</name>
</gene>
<feature type="active site" description="Proton acceptor" evidence="4">
    <location>
        <position position="450"/>
    </location>
</feature>
<dbReference type="Gene3D" id="1.10.287.990">
    <property type="entry name" value="Fe,Mn superoxide dismutase (SOD) domain"/>
    <property type="match status" value="1"/>
</dbReference>
<dbReference type="EMBL" id="BBMN01000008">
    <property type="protein sequence ID" value="GAL05845.1"/>
    <property type="molecule type" value="Genomic_DNA"/>
</dbReference>
<keyword evidence="3 5" id="KW-0274">FAD</keyword>
<dbReference type="GO" id="GO:0003955">
    <property type="term" value="F:NAD(P)H dehydrogenase (quinone) activity"/>
    <property type="evidence" value="ECO:0007669"/>
    <property type="project" value="TreeGrafter"/>
</dbReference>
<dbReference type="GO" id="GO:0004148">
    <property type="term" value="F:dihydrolipoyl dehydrogenase (NADH) activity"/>
    <property type="evidence" value="ECO:0007669"/>
    <property type="project" value="UniProtKB-EC"/>
</dbReference>
<proteinExistence type="inferred from homology"/>
<evidence type="ECO:0000256" key="2">
    <source>
        <dbReference type="ARBA" id="ARBA00022630"/>
    </source>
</evidence>
<evidence type="ECO:0000313" key="10">
    <source>
        <dbReference type="Proteomes" id="UP000029227"/>
    </source>
</evidence>
<dbReference type="Pfam" id="PF02852">
    <property type="entry name" value="Pyr_redox_dim"/>
    <property type="match status" value="1"/>
</dbReference>
<keyword evidence="5" id="KW-0547">Nucleotide-binding</keyword>
<dbReference type="InterPro" id="IPR036188">
    <property type="entry name" value="FAD/NAD-bd_sf"/>
</dbReference>
<dbReference type="FunFam" id="1.10.287.990:FF:000004">
    <property type="entry name" value="Dihydrolipoamide dehydrogenase"/>
    <property type="match status" value="1"/>
</dbReference>
<evidence type="ECO:0000256" key="6">
    <source>
        <dbReference type="PIRSR" id="PIRSR000350-4"/>
    </source>
</evidence>
<dbReference type="STRING" id="754436.JCM19237_4918"/>
<keyword evidence="5" id="KW-0520">NAD</keyword>
<evidence type="ECO:0000259" key="7">
    <source>
        <dbReference type="Pfam" id="PF02852"/>
    </source>
</evidence>
<dbReference type="PANTHER" id="PTHR43014:SF4">
    <property type="entry name" value="PYRIDINE NUCLEOTIDE-DISULFIDE OXIDOREDUCTASE RCLA-RELATED"/>
    <property type="match status" value="1"/>
</dbReference>
<dbReference type="eggNOG" id="COG1249">
    <property type="taxonomic scope" value="Bacteria"/>
</dbReference>
<keyword evidence="9" id="KW-0560">Oxidoreductase</keyword>
<dbReference type="InterPro" id="IPR016156">
    <property type="entry name" value="FAD/NAD-linked_Rdtase_dimer_sf"/>
</dbReference>
<dbReference type="Gene3D" id="3.50.50.60">
    <property type="entry name" value="FAD/NAD(P)-binding domain"/>
    <property type="match status" value="2"/>
</dbReference>
<evidence type="ECO:0000256" key="3">
    <source>
        <dbReference type="ARBA" id="ARBA00022827"/>
    </source>
</evidence>
<reference evidence="9 10" key="1">
    <citation type="journal article" date="2014" name="Genome Announc.">
        <title>Draft Genome Sequences of Two Vibrionaceae Species, Vibrio ponticus C121 and Photobacterium aphoticum C119, Isolated as Coral Reef Microbiota.</title>
        <authorList>
            <person name="Al-saari N."/>
            <person name="Meirelles P.M."/>
            <person name="Mino S."/>
            <person name="Suda W."/>
            <person name="Oshima K."/>
            <person name="Hattori M."/>
            <person name="Ohkuma M."/>
            <person name="Thompson F.L."/>
            <person name="Gomez-Gil B."/>
            <person name="Sawabe T."/>
            <person name="Sawabe T."/>
        </authorList>
    </citation>
    <scope>NUCLEOTIDE SEQUENCE [LARGE SCALE GENOMIC DNA]</scope>
    <source>
        <strain evidence="9 10">JCM 19237</strain>
    </source>
</reference>
<dbReference type="InterPro" id="IPR001100">
    <property type="entry name" value="Pyr_nuc-diS_OxRdtase"/>
</dbReference>
<evidence type="ECO:0000256" key="1">
    <source>
        <dbReference type="ARBA" id="ARBA00007532"/>
    </source>
</evidence>
<organism evidence="9 10">
    <name type="scientific">Photobacterium aphoticum</name>
    <dbReference type="NCBI Taxonomy" id="754436"/>
    <lineage>
        <taxon>Bacteria</taxon>
        <taxon>Pseudomonadati</taxon>
        <taxon>Pseudomonadota</taxon>
        <taxon>Gammaproteobacteria</taxon>
        <taxon>Vibrionales</taxon>
        <taxon>Vibrionaceae</taxon>
        <taxon>Photobacterium</taxon>
    </lineage>
</organism>
<feature type="binding site" evidence="5">
    <location>
        <position position="271"/>
    </location>
    <ligand>
        <name>NAD(+)</name>
        <dbReference type="ChEBI" id="CHEBI:57540"/>
    </ligand>
</feature>
<dbReference type="NCBIfam" id="NF004939">
    <property type="entry name" value="PRK06292.1-1"/>
    <property type="match status" value="1"/>
</dbReference>